<feature type="signal peptide" evidence="3">
    <location>
        <begin position="1"/>
        <end position="26"/>
    </location>
</feature>
<dbReference type="Proteomes" id="UP000298049">
    <property type="component" value="Chromosome"/>
</dbReference>
<accession>A0A4P7XDC9</accession>
<feature type="domain" description="Leucine-binding protein" evidence="4">
    <location>
        <begin position="28"/>
        <end position="340"/>
    </location>
</feature>
<dbReference type="Pfam" id="PF13458">
    <property type="entry name" value="Peripla_BP_6"/>
    <property type="match status" value="1"/>
</dbReference>
<proteinExistence type="inferred from homology"/>
<comment type="similarity">
    <text evidence="1">Belongs to the leucine-binding protein family.</text>
</comment>
<reference evidence="5 6" key="1">
    <citation type="submission" date="2018-07" db="EMBL/GenBank/DDBJ databases">
        <title>Marsedoiliclastica nanhaica gen. nov. sp. nov., a novel marine hydrocarbonoclastic bacterium isolated from an in-situ enriched hydrocarbon-degrading consortium in deep-sea sediment.</title>
        <authorList>
            <person name="Dong C."/>
            <person name="Ma T."/>
            <person name="Liu R."/>
            <person name="Shao Z."/>
        </authorList>
    </citation>
    <scope>NUCLEOTIDE SEQUENCE [LARGE SCALE GENOMIC DNA]</scope>
    <source>
        <strain evidence="6">soil36-7</strain>
    </source>
</reference>
<dbReference type="PANTHER" id="PTHR30483">
    <property type="entry name" value="LEUCINE-SPECIFIC-BINDING PROTEIN"/>
    <property type="match status" value="1"/>
</dbReference>
<dbReference type="SUPFAM" id="SSF53822">
    <property type="entry name" value="Periplasmic binding protein-like I"/>
    <property type="match status" value="1"/>
</dbReference>
<name>A0A4P7XDC9_9ALTE</name>
<protein>
    <submittedName>
        <fullName evidence="5">Ethanolamine utilization protein EutJ</fullName>
    </submittedName>
</protein>
<dbReference type="CDD" id="cd06336">
    <property type="entry name" value="PBP1_ABC_ligand_binding-like"/>
    <property type="match status" value="1"/>
</dbReference>
<dbReference type="AlphaFoldDB" id="A0A4P7XDC9"/>
<dbReference type="RefSeq" id="WP_136546546.1">
    <property type="nucleotide sequence ID" value="NZ_CP031093.1"/>
</dbReference>
<dbReference type="KEGG" id="hmi:soil367_02390"/>
<dbReference type="InterPro" id="IPR028081">
    <property type="entry name" value="Leu-bd"/>
</dbReference>
<gene>
    <name evidence="5" type="ORF">soil367_02390</name>
</gene>
<feature type="chain" id="PRO_5020884515" evidence="3">
    <location>
        <begin position="27"/>
        <end position="388"/>
    </location>
</feature>
<evidence type="ECO:0000313" key="5">
    <source>
        <dbReference type="EMBL" id="QCF24889.1"/>
    </source>
</evidence>
<organism evidence="5 6">
    <name type="scientific">Hydrocarboniclastica marina</name>
    <dbReference type="NCBI Taxonomy" id="2259620"/>
    <lineage>
        <taxon>Bacteria</taxon>
        <taxon>Pseudomonadati</taxon>
        <taxon>Pseudomonadota</taxon>
        <taxon>Gammaproteobacteria</taxon>
        <taxon>Alteromonadales</taxon>
        <taxon>Alteromonadaceae</taxon>
        <taxon>Hydrocarboniclastica</taxon>
    </lineage>
</organism>
<evidence type="ECO:0000256" key="1">
    <source>
        <dbReference type="ARBA" id="ARBA00010062"/>
    </source>
</evidence>
<dbReference type="Gene3D" id="3.40.50.2300">
    <property type="match status" value="2"/>
</dbReference>
<sequence length="388" mass="41502">MKMLKTLGYLAAASTLGATISLSAQADEVNIGFTGPLSGGAALYGENTLSGLRMAAEEINANGGFEVDGEKHTINLVALDDRYSPSQAATNAKRLKQESNVPAVFVPHSGGIFALMSFNEQSEFLVMAYSSVPSITEKGNELTLRIPPTFDGYVNAFTELAYDEYGKKLAMGGATHEYAKIWSDMIKDKWNSLGGEVVADNPMDYNKSADFYTGVSRLIAADPDVMFIGGASEPTGLVARQARELGYQGPFILMDQAKLDEVAEVSGGMESLEGSIGVVPLSAYTTESAKSFVKRYNKEHGKNPGSEAAFMYGALHGLVNAMTIAGTTEDVHAIRKAMDKGLATLDNSKNPYEVDGVNDKGGFLTDPTVAIVKDGKIEEREISEIIKK</sequence>
<evidence type="ECO:0000256" key="3">
    <source>
        <dbReference type="SAM" id="SignalP"/>
    </source>
</evidence>
<dbReference type="InterPro" id="IPR028082">
    <property type="entry name" value="Peripla_BP_I"/>
</dbReference>
<dbReference type="PANTHER" id="PTHR30483:SF6">
    <property type="entry name" value="PERIPLASMIC BINDING PROTEIN OF ABC TRANSPORTER FOR NATURAL AMINO ACIDS"/>
    <property type="match status" value="1"/>
</dbReference>
<evidence type="ECO:0000256" key="2">
    <source>
        <dbReference type="ARBA" id="ARBA00022729"/>
    </source>
</evidence>
<evidence type="ECO:0000259" key="4">
    <source>
        <dbReference type="Pfam" id="PF13458"/>
    </source>
</evidence>
<keyword evidence="6" id="KW-1185">Reference proteome</keyword>
<dbReference type="EMBL" id="CP031093">
    <property type="protein sequence ID" value="QCF24889.1"/>
    <property type="molecule type" value="Genomic_DNA"/>
</dbReference>
<dbReference type="InterPro" id="IPR051010">
    <property type="entry name" value="BCAA_transport"/>
</dbReference>
<keyword evidence="2 3" id="KW-0732">Signal</keyword>
<evidence type="ECO:0000313" key="6">
    <source>
        <dbReference type="Proteomes" id="UP000298049"/>
    </source>
</evidence>
<dbReference type="OrthoDB" id="9786833at2"/>